<dbReference type="GO" id="GO:0004497">
    <property type="term" value="F:monooxygenase activity"/>
    <property type="evidence" value="ECO:0007669"/>
    <property type="project" value="UniProtKB-KW"/>
</dbReference>
<keyword evidence="12" id="KW-0472">Membrane</keyword>
<dbReference type="AlphaFoldDB" id="A0A8H5GLZ0"/>
<dbReference type="PANTHER" id="PTHR24305">
    <property type="entry name" value="CYTOCHROME P450"/>
    <property type="match status" value="1"/>
</dbReference>
<keyword evidence="11" id="KW-0503">Monooxygenase</keyword>
<evidence type="ECO:0000256" key="1">
    <source>
        <dbReference type="ARBA" id="ARBA00001971"/>
    </source>
</evidence>
<evidence type="ECO:0000256" key="8">
    <source>
        <dbReference type="ARBA" id="ARBA00022989"/>
    </source>
</evidence>
<accession>A0A8H5GLZ0</accession>
<name>A0A8H5GLZ0_9AGAR</name>
<keyword evidence="9" id="KW-0560">Oxidoreductase</keyword>
<dbReference type="InterPro" id="IPR002401">
    <property type="entry name" value="Cyt_P450_E_grp-I"/>
</dbReference>
<comment type="caution">
    <text evidence="14">The sequence shown here is derived from an EMBL/GenBank/DDBJ whole genome shotgun (WGS) entry which is preliminary data.</text>
</comment>
<evidence type="ECO:0000256" key="11">
    <source>
        <dbReference type="ARBA" id="ARBA00023033"/>
    </source>
</evidence>
<dbReference type="InterPro" id="IPR050121">
    <property type="entry name" value="Cytochrome_P450_monoxygenase"/>
</dbReference>
<evidence type="ECO:0000256" key="9">
    <source>
        <dbReference type="ARBA" id="ARBA00023002"/>
    </source>
</evidence>
<comment type="subcellular location">
    <subcellularLocation>
        <location evidence="2">Membrane</location>
    </subcellularLocation>
</comment>
<dbReference type="GO" id="GO:0016705">
    <property type="term" value="F:oxidoreductase activity, acting on paired donors, with incorporation or reduction of molecular oxygen"/>
    <property type="evidence" value="ECO:0007669"/>
    <property type="project" value="InterPro"/>
</dbReference>
<evidence type="ECO:0000256" key="5">
    <source>
        <dbReference type="ARBA" id="ARBA00022617"/>
    </source>
</evidence>
<evidence type="ECO:0000313" key="14">
    <source>
        <dbReference type="EMBL" id="KAF5367489.1"/>
    </source>
</evidence>
<dbReference type="PANTHER" id="PTHR24305:SF166">
    <property type="entry name" value="CYTOCHROME P450 12A4, MITOCHONDRIAL-RELATED"/>
    <property type="match status" value="1"/>
</dbReference>
<dbReference type="InterPro" id="IPR036396">
    <property type="entry name" value="Cyt_P450_sf"/>
</dbReference>
<evidence type="ECO:0000256" key="13">
    <source>
        <dbReference type="PIRSR" id="PIRSR602401-1"/>
    </source>
</evidence>
<evidence type="ECO:0000256" key="10">
    <source>
        <dbReference type="ARBA" id="ARBA00023004"/>
    </source>
</evidence>
<organism evidence="14 15">
    <name type="scientific">Tetrapyrgos nigripes</name>
    <dbReference type="NCBI Taxonomy" id="182062"/>
    <lineage>
        <taxon>Eukaryota</taxon>
        <taxon>Fungi</taxon>
        <taxon>Dikarya</taxon>
        <taxon>Basidiomycota</taxon>
        <taxon>Agaricomycotina</taxon>
        <taxon>Agaricomycetes</taxon>
        <taxon>Agaricomycetidae</taxon>
        <taxon>Agaricales</taxon>
        <taxon>Marasmiineae</taxon>
        <taxon>Marasmiaceae</taxon>
        <taxon>Tetrapyrgos</taxon>
    </lineage>
</organism>
<reference evidence="14 15" key="1">
    <citation type="journal article" date="2020" name="ISME J.">
        <title>Uncovering the hidden diversity of litter-decomposition mechanisms in mushroom-forming fungi.</title>
        <authorList>
            <person name="Floudas D."/>
            <person name="Bentzer J."/>
            <person name="Ahren D."/>
            <person name="Johansson T."/>
            <person name="Persson P."/>
            <person name="Tunlid A."/>
        </authorList>
    </citation>
    <scope>NUCLEOTIDE SEQUENCE [LARGE SCALE GENOMIC DNA]</scope>
    <source>
        <strain evidence="14 15">CBS 291.85</strain>
    </source>
</reference>
<dbReference type="Gene3D" id="1.10.630.10">
    <property type="entry name" value="Cytochrome P450"/>
    <property type="match status" value="1"/>
</dbReference>
<keyword evidence="6" id="KW-0812">Transmembrane</keyword>
<evidence type="ECO:0000256" key="3">
    <source>
        <dbReference type="ARBA" id="ARBA00004721"/>
    </source>
</evidence>
<dbReference type="PRINTS" id="PR00463">
    <property type="entry name" value="EP450I"/>
</dbReference>
<comment type="pathway">
    <text evidence="3">Secondary metabolite biosynthesis; terpenoid biosynthesis.</text>
</comment>
<dbReference type="EMBL" id="JAACJM010000019">
    <property type="protein sequence ID" value="KAF5367489.1"/>
    <property type="molecule type" value="Genomic_DNA"/>
</dbReference>
<keyword evidence="10 13" id="KW-0408">Iron</keyword>
<dbReference type="Pfam" id="PF00067">
    <property type="entry name" value="p450"/>
    <property type="match status" value="1"/>
</dbReference>
<dbReference type="InterPro" id="IPR001128">
    <property type="entry name" value="Cyt_P450"/>
</dbReference>
<evidence type="ECO:0000256" key="4">
    <source>
        <dbReference type="ARBA" id="ARBA00010617"/>
    </source>
</evidence>
<dbReference type="GO" id="GO:0005506">
    <property type="term" value="F:iron ion binding"/>
    <property type="evidence" value="ECO:0007669"/>
    <property type="project" value="InterPro"/>
</dbReference>
<protein>
    <recommendedName>
        <fullName evidence="16">Cytochrome P450</fullName>
    </recommendedName>
</protein>
<dbReference type="Proteomes" id="UP000559256">
    <property type="component" value="Unassembled WGS sequence"/>
</dbReference>
<evidence type="ECO:0008006" key="16">
    <source>
        <dbReference type="Google" id="ProtNLM"/>
    </source>
</evidence>
<evidence type="ECO:0000256" key="7">
    <source>
        <dbReference type="ARBA" id="ARBA00022723"/>
    </source>
</evidence>
<dbReference type="GO" id="GO:0020037">
    <property type="term" value="F:heme binding"/>
    <property type="evidence" value="ECO:0007669"/>
    <property type="project" value="InterPro"/>
</dbReference>
<dbReference type="OrthoDB" id="1470350at2759"/>
<comment type="similarity">
    <text evidence="4">Belongs to the cytochrome P450 family.</text>
</comment>
<proteinExistence type="inferred from homology"/>
<sequence>MSLLTTFAGLLLSIQLIILFTKYIQHKKWDVNKLPRPSTKNASWIWGHELEIFKHEACEMYGNWTALLGPVYRIKAALMQPDVVVVADNAAASHIFQNPYNYVKAPAFLPIVDKLLGRGIVWAEGEEHKHQRRLLAPAFTLNAIKGMSDDIFSCAEKLAGRIQAQITQGGNIESVLNIPPYTSSCTLDMVGRIAFGHDFGAGESTEAKDIATSWHQDVMLGRSFGGFLAPILINFFPWIPKLPVKALQTDGVAKQIAKRLAGRLLAENQVGTHTQGRDILSLLVEDNNKKSVGEAKLTDQQLTDNIATFIMVGHETTAATVNFTLLQLARNPEAQRKLREELNSTKETLDYDTINKLTYLDAVAREGLRLHPAAPRTERVALRDDVVPLSTPVKTANGETLTSIPVKAGQVFHIPFTVLNTNYRVWGRDASIFKPERWVEPEGIPSISELPRGPWVGVSTFCDGPRSCIGWRLGLLELKVIIATLIRSFEFHPTDADVKQYISPTLQPFVNGEGGLMPMKVSLVSEL</sequence>
<dbReference type="PRINTS" id="PR00385">
    <property type="entry name" value="P450"/>
</dbReference>
<evidence type="ECO:0000313" key="15">
    <source>
        <dbReference type="Proteomes" id="UP000559256"/>
    </source>
</evidence>
<gene>
    <name evidence="14" type="ORF">D9758_003729</name>
</gene>
<keyword evidence="8" id="KW-1133">Transmembrane helix</keyword>
<keyword evidence="7 13" id="KW-0479">Metal-binding</keyword>
<evidence type="ECO:0000256" key="2">
    <source>
        <dbReference type="ARBA" id="ARBA00004370"/>
    </source>
</evidence>
<comment type="cofactor">
    <cofactor evidence="1 13">
        <name>heme</name>
        <dbReference type="ChEBI" id="CHEBI:30413"/>
    </cofactor>
</comment>
<evidence type="ECO:0000256" key="6">
    <source>
        <dbReference type="ARBA" id="ARBA00022692"/>
    </source>
</evidence>
<evidence type="ECO:0000256" key="12">
    <source>
        <dbReference type="ARBA" id="ARBA00023136"/>
    </source>
</evidence>
<feature type="binding site" description="axial binding residue" evidence="13">
    <location>
        <position position="468"/>
    </location>
    <ligand>
        <name>heme</name>
        <dbReference type="ChEBI" id="CHEBI:30413"/>
    </ligand>
    <ligandPart>
        <name>Fe</name>
        <dbReference type="ChEBI" id="CHEBI:18248"/>
    </ligandPart>
</feature>
<dbReference type="SUPFAM" id="SSF48264">
    <property type="entry name" value="Cytochrome P450"/>
    <property type="match status" value="1"/>
</dbReference>
<keyword evidence="15" id="KW-1185">Reference proteome</keyword>
<keyword evidence="5 13" id="KW-0349">Heme</keyword>
<dbReference type="GO" id="GO:0016020">
    <property type="term" value="C:membrane"/>
    <property type="evidence" value="ECO:0007669"/>
    <property type="project" value="UniProtKB-SubCell"/>
</dbReference>